<organism evidence="2">
    <name type="scientific">Octactis speculum</name>
    <dbReference type="NCBI Taxonomy" id="3111310"/>
    <lineage>
        <taxon>Eukaryota</taxon>
        <taxon>Sar</taxon>
        <taxon>Stramenopiles</taxon>
        <taxon>Ochrophyta</taxon>
        <taxon>Dictyochophyceae</taxon>
        <taxon>Dictyochales</taxon>
        <taxon>Dictyochaceae</taxon>
        <taxon>Octactis</taxon>
    </lineage>
</organism>
<keyword evidence="1" id="KW-0812">Transmembrane</keyword>
<evidence type="ECO:0000256" key="1">
    <source>
        <dbReference type="SAM" id="Phobius"/>
    </source>
</evidence>
<feature type="transmembrane region" description="Helical" evidence="1">
    <location>
        <begin position="27"/>
        <end position="45"/>
    </location>
</feature>
<feature type="transmembrane region" description="Helical" evidence="1">
    <location>
        <begin position="197"/>
        <end position="223"/>
    </location>
</feature>
<feature type="transmembrane region" description="Helical" evidence="1">
    <location>
        <begin position="229"/>
        <end position="249"/>
    </location>
</feature>
<keyword evidence="1" id="KW-1133">Transmembrane helix</keyword>
<feature type="transmembrane region" description="Helical" evidence="1">
    <location>
        <begin position="295"/>
        <end position="318"/>
    </location>
</feature>
<name>A0A7S2C5F9_9STRA</name>
<keyword evidence="1" id="KW-0472">Membrane</keyword>
<proteinExistence type="predicted"/>
<accession>A0A7S2C5F9</accession>
<feature type="transmembrane region" description="Helical" evidence="1">
    <location>
        <begin position="256"/>
        <end position="275"/>
    </location>
</feature>
<dbReference type="AlphaFoldDB" id="A0A7S2C5F9"/>
<evidence type="ECO:0000313" key="2">
    <source>
        <dbReference type="EMBL" id="CAD9415790.1"/>
    </source>
</evidence>
<sequence length="342" mass="39229">MSFFLLIQILLWHFVDRGIYHRTEDLLFSHSIAWFSFSTILFLNLTELERPPKLSFHYDSELLDMSVNTKKDAAVIRDSVIKCADLKGSTTMYSDPQVVNSKVSAARVLNTTYLTSFKFFHTVAISVEAMEEALVAREILKYPSSAYRSFTDEHGKSIASAQGIGAKAVFDAMLAVTKACVDNPETNHTSKKTRTCVFLIVVLVVFVTVVVVSTIFFVPYWYWFVFYNLQLYQLFIGSVVIGSVIFFVARTRFRRWTYAFVMSFLLTAAAFQAIITMHSLWRRYAHITSYVMQDAWIFVFFPCIPAAMFLIAPACFMIGEQHLPQYFVNLYGLMDVDMTSEF</sequence>
<gene>
    <name evidence="2" type="ORF">DSPE1174_LOCUS12267</name>
</gene>
<dbReference type="EMBL" id="HBGS01024126">
    <property type="protein sequence ID" value="CAD9415790.1"/>
    <property type="molecule type" value="Transcribed_RNA"/>
</dbReference>
<reference evidence="2" key="1">
    <citation type="submission" date="2021-01" db="EMBL/GenBank/DDBJ databases">
        <authorList>
            <person name="Corre E."/>
            <person name="Pelletier E."/>
            <person name="Niang G."/>
            <person name="Scheremetjew M."/>
            <person name="Finn R."/>
            <person name="Kale V."/>
            <person name="Holt S."/>
            <person name="Cochrane G."/>
            <person name="Meng A."/>
            <person name="Brown T."/>
            <person name="Cohen L."/>
        </authorList>
    </citation>
    <scope>NUCLEOTIDE SEQUENCE</scope>
    <source>
        <strain evidence="2">CCMP1381</strain>
    </source>
</reference>
<protein>
    <submittedName>
        <fullName evidence="2">Uncharacterized protein</fullName>
    </submittedName>
</protein>